<name>L5KSY9_PTEAL</name>
<dbReference type="EMBL" id="KB030576">
    <property type="protein sequence ID" value="ELK14345.1"/>
    <property type="molecule type" value="Genomic_DNA"/>
</dbReference>
<sequence length="78" mass="8246">MGTRNRLGPAGGHGEVLFEQVRLPKENTVRGAGRGSEIAQGRQGPGRTHHCRRLNGSSERALALTKAHLTGASPGPRI</sequence>
<evidence type="ECO:0000256" key="5">
    <source>
        <dbReference type="SAM" id="MobiDB-lite"/>
    </source>
</evidence>
<dbReference type="Gene3D" id="1.20.140.10">
    <property type="entry name" value="Butyryl-CoA Dehydrogenase, subunit A, domain 3"/>
    <property type="match status" value="1"/>
</dbReference>
<dbReference type="PANTHER" id="PTHR48083">
    <property type="entry name" value="MEDIUM-CHAIN SPECIFIC ACYL-COA DEHYDROGENASE, MITOCHONDRIAL-RELATED"/>
    <property type="match status" value="1"/>
</dbReference>
<dbReference type="InterPro" id="IPR050741">
    <property type="entry name" value="Acyl-CoA_dehydrogenase"/>
</dbReference>
<dbReference type="STRING" id="9402.L5KSY9"/>
<feature type="region of interest" description="Disordered" evidence="5">
    <location>
        <begin position="29"/>
        <end position="53"/>
    </location>
</feature>
<dbReference type="Gene3D" id="2.40.110.10">
    <property type="entry name" value="Butyryl-CoA Dehydrogenase, subunit A, domain 2"/>
    <property type="match status" value="1"/>
</dbReference>
<evidence type="ECO:0000256" key="4">
    <source>
        <dbReference type="ARBA" id="ARBA00023002"/>
    </source>
</evidence>
<dbReference type="InterPro" id="IPR046373">
    <property type="entry name" value="Acyl-CoA_Oxase/DH_mid-dom_sf"/>
</dbReference>
<dbReference type="PANTHER" id="PTHR48083:SF35">
    <property type="entry name" value="ACYL-COA DEHYDROGENASE FAMILY MEMBER 10"/>
    <property type="match status" value="1"/>
</dbReference>
<reference evidence="7" key="1">
    <citation type="journal article" date="2013" name="Science">
        <title>Comparative analysis of bat genomes provides insight into the evolution of flight and immunity.</title>
        <authorList>
            <person name="Zhang G."/>
            <person name="Cowled C."/>
            <person name="Shi Z."/>
            <person name="Huang Z."/>
            <person name="Bishop-Lilly K.A."/>
            <person name="Fang X."/>
            <person name="Wynne J.W."/>
            <person name="Xiong Z."/>
            <person name="Baker M.L."/>
            <person name="Zhao W."/>
            <person name="Tachedjian M."/>
            <person name="Zhu Y."/>
            <person name="Zhou P."/>
            <person name="Jiang X."/>
            <person name="Ng J."/>
            <person name="Yang L."/>
            <person name="Wu L."/>
            <person name="Xiao J."/>
            <person name="Feng Y."/>
            <person name="Chen Y."/>
            <person name="Sun X."/>
            <person name="Zhang Y."/>
            <person name="Marsh G.A."/>
            <person name="Crameri G."/>
            <person name="Broder C.C."/>
            <person name="Frey K.G."/>
            <person name="Wang L.F."/>
            <person name="Wang J."/>
        </authorList>
    </citation>
    <scope>NUCLEOTIDE SEQUENCE [LARGE SCALE GENOMIC DNA]</scope>
</reference>
<dbReference type="Proteomes" id="UP000010552">
    <property type="component" value="Unassembled WGS sequence"/>
</dbReference>
<dbReference type="GO" id="GO:0033539">
    <property type="term" value="P:fatty acid beta-oxidation using acyl-CoA dehydrogenase"/>
    <property type="evidence" value="ECO:0007669"/>
    <property type="project" value="TreeGrafter"/>
</dbReference>
<keyword evidence="2" id="KW-0285">Flavoprotein</keyword>
<evidence type="ECO:0000256" key="3">
    <source>
        <dbReference type="ARBA" id="ARBA00022827"/>
    </source>
</evidence>
<keyword evidence="4" id="KW-0560">Oxidoreductase</keyword>
<evidence type="ECO:0000313" key="6">
    <source>
        <dbReference type="EMBL" id="ELK14345.1"/>
    </source>
</evidence>
<comment type="cofactor">
    <cofactor evidence="1">
        <name>FAD</name>
        <dbReference type="ChEBI" id="CHEBI:57692"/>
    </cofactor>
</comment>
<gene>
    <name evidence="6" type="ORF">PAL_GLEAN10008875</name>
</gene>
<keyword evidence="7" id="KW-1185">Reference proteome</keyword>
<keyword evidence="3" id="KW-0274">FAD</keyword>
<dbReference type="GO" id="GO:0003995">
    <property type="term" value="F:acyl-CoA dehydrogenase activity"/>
    <property type="evidence" value="ECO:0007669"/>
    <property type="project" value="TreeGrafter"/>
</dbReference>
<protein>
    <submittedName>
        <fullName evidence="6">Acyl-CoA dehydrogenase family member 10</fullName>
    </submittedName>
</protein>
<proteinExistence type="predicted"/>
<evidence type="ECO:0000256" key="2">
    <source>
        <dbReference type="ARBA" id="ARBA00022630"/>
    </source>
</evidence>
<organism evidence="6 7">
    <name type="scientific">Pteropus alecto</name>
    <name type="common">Black flying fox</name>
    <dbReference type="NCBI Taxonomy" id="9402"/>
    <lineage>
        <taxon>Eukaryota</taxon>
        <taxon>Metazoa</taxon>
        <taxon>Chordata</taxon>
        <taxon>Craniata</taxon>
        <taxon>Vertebrata</taxon>
        <taxon>Euteleostomi</taxon>
        <taxon>Mammalia</taxon>
        <taxon>Eutheria</taxon>
        <taxon>Laurasiatheria</taxon>
        <taxon>Chiroptera</taxon>
        <taxon>Yinpterochiroptera</taxon>
        <taxon>Pteropodoidea</taxon>
        <taxon>Pteropodidae</taxon>
        <taxon>Pteropodinae</taxon>
        <taxon>Pteropus</taxon>
    </lineage>
</organism>
<accession>L5KSY9</accession>
<evidence type="ECO:0000256" key="1">
    <source>
        <dbReference type="ARBA" id="ARBA00001974"/>
    </source>
</evidence>
<evidence type="ECO:0000313" key="7">
    <source>
        <dbReference type="Proteomes" id="UP000010552"/>
    </source>
</evidence>
<dbReference type="InParanoid" id="L5KSY9"/>
<dbReference type="GO" id="GO:0005739">
    <property type="term" value="C:mitochondrion"/>
    <property type="evidence" value="ECO:0007669"/>
    <property type="project" value="TreeGrafter"/>
</dbReference>
<dbReference type="AlphaFoldDB" id="L5KSY9"/>